<organism evidence="3 4">
    <name type="scientific">Candidatus Merdivivens faecigallinarum</name>
    <dbReference type="NCBI Taxonomy" id="2840871"/>
    <lineage>
        <taxon>Bacteria</taxon>
        <taxon>Pseudomonadati</taxon>
        <taxon>Bacteroidota</taxon>
        <taxon>Bacteroidia</taxon>
        <taxon>Bacteroidales</taxon>
        <taxon>Muribaculaceae</taxon>
        <taxon>Muribaculaceae incertae sedis</taxon>
        <taxon>Candidatus Merdivivens</taxon>
    </lineage>
</organism>
<dbReference type="Proteomes" id="UP000823772">
    <property type="component" value="Unassembled WGS sequence"/>
</dbReference>
<evidence type="ECO:0000256" key="1">
    <source>
        <dbReference type="PROSITE-ProRule" id="PRU00339"/>
    </source>
</evidence>
<dbReference type="EMBL" id="JADILY010000102">
    <property type="protein sequence ID" value="MBO8481873.1"/>
    <property type="molecule type" value="Genomic_DNA"/>
</dbReference>
<dbReference type="PROSITE" id="PS50005">
    <property type="entry name" value="TPR"/>
    <property type="match status" value="2"/>
</dbReference>
<feature type="repeat" description="TPR" evidence="1">
    <location>
        <begin position="140"/>
        <end position="173"/>
    </location>
</feature>
<dbReference type="InterPro" id="IPR011990">
    <property type="entry name" value="TPR-like_helical_dom_sf"/>
</dbReference>
<name>A0A9D9J2C3_9BACT</name>
<gene>
    <name evidence="3" type="ORF">IAC87_04935</name>
</gene>
<dbReference type="Gene3D" id="1.25.40.10">
    <property type="entry name" value="Tetratricopeptide repeat domain"/>
    <property type="match status" value="1"/>
</dbReference>
<reference evidence="3" key="1">
    <citation type="submission" date="2020-10" db="EMBL/GenBank/DDBJ databases">
        <authorList>
            <person name="Gilroy R."/>
        </authorList>
    </citation>
    <scope>NUCLEOTIDE SEQUENCE</scope>
    <source>
        <strain evidence="3">B3-2255</strain>
    </source>
</reference>
<comment type="caution">
    <text evidence="3">The sequence shown here is derived from an EMBL/GenBank/DDBJ whole genome shotgun (WGS) entry which is preliminary data.</text>
</comment>
<keyword evidence="2" id="KW-1133">Transmembrane helix</keyword>
<reference evidence="3" key="2">
    <citation type="journal article" date="2021" name="PeerJ">
        <title>Extensive microbial diversity within the chicken gut microbiome revealed by metagenomics and culture.</title>
        <authorList>
            <person name="Gilroy R."/>
            <person name="Ravi A."/>
            <person name="Getino M."/>
            <person name="Pursley I."/>
            <person name="Horton D.L."/>
            <person name="Alikhan N.F."/>
            <person name="Baker D."/>
            <person name="Gharbi K."/>
            <person name="Hall N."/>
            <person name="Watson M."/>
            <person name="Adriaenssens E.M."/>
            <person name="Foster-Nyarko E."/>
            <person name="Jarju S."/>
            <person name="Secka A."/>
            <person name="Antonio M."/>
            <person name="Oren A."/>
            <person name="Chaudhuri R.R."/>
            <person name="La Ragione R."/>
            <person name="Hildebrand F."/>
            <person name="Pallen M.J."/>
        </authorList>
    </citation>
    <scope>NUCLEOTIDE SEQUENCE</scope>
    <source>
        <strain evidence="3">B3-2255</strain>
    </source>
</reference>
<dbReference type="Pfam" id="PF13174">
    <property type="entry name" value="TPR_6"/>
    <property type="match status" value="1"/>
</dbReference>
<proteinExistence type="predicted"/>
<sequence>MTKETKKTNKEEAEAIVTAVSKTETFIRNNKGLLYGLLIAIILIVAAYVGYNRFISAPKKAEAMQQTFPAEQMFRNGNYELALNGDGNILGFAQIIDNYGAKGGKAVYLYAGICELELGNYSNAISYLEKYKGKEPILKARALACIGDSYVGLGDYATAVTYFEKAAGTADNMFAAKYLLKAGVAYEELGNYAKALECYQNIKDNYPQSSEGYDIDKYISRIEVKK</sequence>
<dbReference type="AlphaFoldDB" id="A0A9D9J2C3"/>
<evidence type="ECO:0000313" key="4">
    <source>
        <dbReference type="Proteomes" id="UP000823772"/>
    </source>
</evidence>
<keyword evidence="2" id="KW-0812">Transmembrane</keyword>
<protein>
    <submittedName>
        <fullName evidence="3">Tetratricopeptide repeat protein</fullName>
    </submittedName>
</protein>
<keyword evidence="2" id="KW-0472">Membrane</keyword>
<dbReference type="SUPFAM" id="SSF48452">
    <property type="entry name" value="TPR-like"/>
    <property type="match status" value="1"/>
</dbReference>
<dbReference type="Pfam" id="PF13432">
    <property type="entry name" value="TPR_16"/>
    <property type="match status" value="1"/>
</dbReference>
<keyword evidence="1" id="KW-0802">TPR repeat</keyword>
<accession>A0A9D9J2C3</accession>
<feature type="repeat" description="TPR" evidence="1">
    <location>
        <begin position="176"/>
        <end position="209"/>
    </location>
</feature>
<dbReference type="SMART" id="SM00028">
    <property type="entry name" value="TPR"/>
    <property type="match status" value="2"/>
</dbReference>
<evidence type="ECO:0000313" key="3">
    <source>
        <dbReference type="EMBL" id="MBO8481873.1"/>
    </source>
</evidence>
<dbReference type="InterPro" id="IPR019734">
    <property type="entry name" value="TPR_rpt"/>
</dbReference>
<feature type="transmembrane region" description="Helical" evidence="2">
    <location>
        <begin position="32"/>
        <end position="51"/>
    </location>
</feature>
<evidence type="ECO:0000256" key="2">
    <source>
        <dbReference type="SAM" id="Phobius"/>
    </source>
</evidence>